<keyword evidence="2" id="KW-1185">Reference proteome</keyword>
<name>A0ABV9K5T3_9PORP</name>
<accession>A0ABV9K5T3</accession>
<dbReference type="EMBL" id="JBHSGO010000013">
    <property type="protein sequence ID" value="MFC4665198.1"/>
    <property type="molecule type" value="Genomic_DNA"/>
</dbReference>
<evidence type="ECO:0000313" key="1">
    <source>
        <dbReference type="EMBL" id="MFC4665198.1"/>
    </source>
</evidence>
<sequence>MEISILLTIFLIIILLGRLFFQGGKIYLIGEDQIIVSSSIGFDSKNRLFQQVVKSAVKGSHLLNIVILTDFQKATQTTLIQPQIYKFEG</sequence>
<evidence type="ECO:0000313" key="2">
    <source>
        <dbReference type="Proteomes" id="UP001596020"/>
    </source>
</evidence>
<organism evidence="1 2">
    <name type="scientific">Falsiporphyromonas endometrii</name>
    <dbReference type="NCBI Taxonomy" id="1387297"/>
    <lineage>
        <taxon>Bacteria</taxon>
        <taxon>Pseudomonadati</taxon>
        <taxon>Bacteroidota</taxon>
        <taxon>Bacteroidia</taxon>
        <taxon>Bacteroidales</taxon>
        <taxon>Porphyromonadaceae</taxon>
        <taxon>Falsiporphyromonas</taxon>
    </lineage>
</organism>
<protein>
    <submittedName>
        <fullName evidence="1">Uncharacterized protein</fullName>
    </submittedName>
</protein>
<dbReference type="Proteomes" id="UP001596020">
    <property type="component" value="Unassembled WGS sequence"/>
</dbReference>
<reference evidence="2" key="1">
    <citation type="journal article" date="2019" name="Int. J. Syst. Evol. Microbiol.">
        <title>The Global Catalogue of Microorganisms (GCM) 10K type strain sequencing project: providing services to taxonomists for standard genome sequencing and annotation.</title>
        <authorList>
            <consortium name="The Broad Institute Genomics Platform"/>
            <consortium name="The Broad Institute Genome Sequencing Center for Infectious Disease"/>
            <person name="Wu L."/>
            <person name="Ma J."/>
        </authorList>
    </citation>
    <scope>NUCLEOTIDE SEQUENCE [LARGE SCALE GENOMIC DNA]</scope>
    <source>
        <strain evidence="2">CGMCC 4.7357</strain>
    </source>
</reference>
<proteinExistence type="predicted"/>
<dbReference type="RefSeq" id="WP_380077119.1">
    <property type="nucleotide sequence ID" value="NZ_JBHSGO010000013.1"/>
</dbReference>
<gene>
    <name evidence="1" type="ORF">ACFO3G_00945</name>
</gene>
<comment type="caution">
    <text evidence="1">The sequence shown here is derived from an EMBL/GenBank/DDBJ whole genome shotgun (WGS) entry which is preliminary data.</text>
</comment>